<evidence type="ECO:0000256" key="1">
    <source>
        <dbReference type="SAM" id="Phobius"/>
    </source>
</evidence>
<name>A0A0A9DN65_ARUDO</name>
<keyword evidence="1" id="KW-0812">Transmembrane</keyword>
<reference evidence="2" key="1">
    <citation type="submission" date="2014-09" db="EMBL/GenBank/DDBJ databases">
        <authorList>
            <person name="Magalhaes I.L.F."/>
            <person name="Oliveira U."/>
            <person name="Santos F.R."/>
            <person name="Vidigal T.H.D.A."/>
            <person name="Brescovit A.D."/>
            <person name="Santos A.J."/>
        </authorList>
    </citation>
    <scope>NUCLEOTIDE SEQUENCE</scope>
    <source>
        <tissue evidence="2">Shoot tissue taken approximately 20 cm above the soil surface</tissue>
    </source>
</reference>
<dbReference type="EMBL" id="GBRH01209802">
    <property type="protein sequence ID" value="JAD88093.1"/>
    <property type="molecule type" value="Transcribed_RNA"/>
</dbReference>
<proteinExistence type="predicted"/>
<dbReference type="AlphaFoldDB" id="A0A0A9DN65"/>
<evidence type="ECO:0000313" key="2">
    <source>
        <dbReference type="EMBL" id="JAD88093.1"/>
    </source>
</evidence>
<sequence length="81" mass="9944">MFHFIFHVEVVFDTFILWISFVRACKLISSRWFQYCNTVCGRGWRTMIMQVPSDNRIKFLKKFQKKIPIRYQCIKCIIKFI</sequence>
<keyword evidence="1" id="KW-1133">Transmembrane helix</keyword>
<reference evidence="2" key="2">
    <citation type="journal article" date="2015" name="Data Brief">
        <title>Shoot transcriptome of the giant reed, Arundo donax.</title>
        <authorList>
            <person name="Barrero R.A."/>
            <person name="Guerrero F.D."/>
            <person name="Moolhuijzen P."/>
            <person name="Goolsby J.A."/>
            <person name="Tidwell J."/>
            <person name="Bellgard S.E."/>
            <person name="Bellgard M.I."/>
        </authorList>
    </citation>
    <scope>NUCLEOTIDE SEQUENCE</scope>
    <source>
        <tissue evidence="2">Shoot tissue taken approximately 20 cm above the soil surface</tissue>
    </source>
</reference>
<accession>A0A0A9DN65</accession>
<feature type="transmembrane region" description="Helical" evidence="1">
    <location>
        <begin position="6"/>
        <end position="25"/>
    </location>
</feature>
<keyword evidence="1" id="KW-0472">Membrane</keyword>
<protein>
    <submittedName>
        <fullName evidence="2">Uncharacterized protein</fullName>
    </submittedName>
</protein>
<organism evidence="2">
    <name type="scientific">Arundo donax</name>
    <name type="common">Giant reed</name>
    <name type="synonym">Donax arundinaceus</name>
    <dbReference type="NCBI Taxonomy" id="35708"/>
    <lineage>
        <taxon>Eukaryota</taxon>
        <taxon>Viridiplantae</taxon>
        <taxon>Streptophyta</taxon>
        <taxon>Embryophyta</taxon>
        <taxon>Tracheophyta</taxon>
        <taxon>Spermatophyta</taxon>
        <taxon>Magnoliopsida</taxon>
        <taxon>Liliopsida</taxon>
        <taxon>Poales</taxon>
        <taxon>Poaceae</taxon>
        <taxon>PACMAD clade</taxon>
        <taxon>Arundinoideae</taxon>
        <taxon>Arundineae</taxon>
        <taxon>Arundo</taxon>
    </lineage>
</organism>